<accession>A0A653FV63</accession>
<dbReference type="Proteomes" id="UP000423227">
    <property type="component" value="Chromosome"/>
</dbReference>
<keyword evidence="2" id="KW-0378">Hydrolase</keyword>
<evidence type="ECO:0000313" key="2">
    <source>
        <dbReference type="EMBL" id="VUF53828.1"/>
    </source>
</evidence>
<dbReference type="KEGG" id="vg:55806714"/>
<dbReference type="InterPro" id="IPR026001">
    <property type="entry name" value="Abi-like_C"/>
</dbReference>
<protein>
    <submittedName>
        <fullName evidence="2">HrpA, ATP-dependent RNA helicase</fullName>
    </submittedName>
</protein>
<keyword evidence="2" id="KW-0547">Nucleotide-binding</keyword>
<keyword evidence="2" id="KW-0347">Helicase</keyword>
<dbReference type="EMBL" id="LR597638">
    <property type="protein sequence ID" value="VUF53828.1"/>
    <property type="molecule type" value="Genomic_DNA"/>
</dbReference>
<dbReference type="GO" id="GO:0004386">
    <property type="term" value="F:helicase activity"/>
    <property type="evidence" value="ECO:0007669"/>
    <property type="project" value="UniProtKB-KW"/>
</dbReference>
<feature type="domain" description="Abortive infection protein-like C-terminal" evidence="1">
    <location>
        <begin position="187"/>
        <end position="261"/>
    </location>
</feature>
<evidence type="ECO:0000313" key="3">
    <source>
        <dbReference type="Proteomes" id="UP000423227"/>
    </source>
</evidence>
<keyword evidence="2" id="KW-0067">ATP-binding</keyword>
<sequence length="272" mass="30129">MGRQIPQPVISVLSDHMAAVETHATMNSLFMYADAPGDAPDLAKPAKAQDWLRRINKECDDPLAILGRLIEGYMEADLPKGSVFSWEQPKVDFIEKMTDLLGRYGLRYLTGGHISDGASLTSVTLKEAIGKRNIPAVEMEFSRALENIHTDPREAVSAACNIMESTFKVYIADEKLPTPAKQDLQGLWKVVRESLGLDTKAVEDEDLKRILSGLYSLTDGIGALRTHASSAHGAGRKIYNLKPRHARLAINAAHTLTMYILESWDEQKQKKS</sequence>
<evidence type="ECO:0000259" key="1">
    <source>
        <dbReference type="Pfam" id="PF14355"/>
    </source>
</evidence>
<dbReference type="RefSeq" id="YP_009877522.1">
    <property type="nucleotide sequence ID" value="NC_049393.1"/>
</dbReference>
<dbReference type="GeneID" id="55806714"/>
<keyword evidence="3" id="KW-1185">Reference proteome</keyword>
<proteinExistence type="predicted"/>
<name>A0A653FV63_9CAUD</name>
<dbReference type="Pfam" id="PF14355">
    <property type="entry name" value="Abi_C"/>
    <property type="match status" value="1"/>
</dbReference>
<organism evidence="2 3">
    <name type="scientific">Escherichia phage ESSI2_ev040</name>
    <dbReference type="NCBI Taxonomy" id="2695849"/>
    <lineage>
        <taxon>Viruses</taxon>
        <taxon>Duplodnaviria</taxon>
        <taxon>Heunggongvirae</taxon>
        <taxon>Uroviricota</taxon>
        <taxon>Caudoviricetes</taxon>
        <taxon>Peduoviridae</taxon>
        <taxon>Quadragintavirus</taxon>
        <taxon>Quadragintavirus ev040</taxon>
    </lineage>
</organism>
<reference evidence="3" key="1">
    <citation type="submission" date="2019-06" db="EMBL/GenBank/DDBJ databases">
        <authorList>
            <person name="Petit M.-A."/>
            <person name="Lossouarn J."/>
        </authorList>
    </citation>
    <scope>NUCLEOTIDE SEQUENCE [LARGE SCALE GENOMIC DNA]</scope>
</reference>